<sequence>MTELGRSGLGLSEVWSGLWVGSAKTVTTQTFTKNRISALVWATPEVTPPLLPEDINVVKLDLKDHPKEDISYHFPMMADLFKKNQDGVAVVCKAGVSRSVTLACVALMTHPDIHLTLRAAFLTIQKVRPIVRPNHGFFAQLIKYEVELQGTASVEMKESPYDGNNGELIPDIYLEQLKHQVGRLHFIPI</sequence>
<dbReference type="EMBL" id="JAWZYT010005897">
    <property type="protein sequence ID" value="KAK4289340.1"/>
    <property type="molecule type" value="Genomic_DNA"/>
</dbReference>
<dbReference type="SMART" id="SM00195">
    <property type="entry name" value="DSPc"/>
    <property type="match status" value="1"/>
</dbReference>
<dbReference type="AlphaFoldDB" id="A0AAE1TN19"/>
<gene>
    <name evidence="6" type="ORF">Pmani_037679</name>
</gene>
<dbReference type="InterPro" id="IPR000387">
    <property type="entry name" value="Tyr_Pase_dom"/>
</dbReference>
<evidence type="ECO:0000313" key="6">
    <source>
        <dbReference type="EMBL" id="KAK4289340.1"/>
    </source>
</evidence>
<dbReference type="SUPFAM" id="SSF52799">
    <property type="entry name" value="(Phosphotyrosine protein) phosphatases II"/>
    <property type="match status" value="1"/>
</dbReference>
<organism evidence="6 7">
    <name type="scientific">Petrolisthes manimaculis</name>
    <dbReference type="NCBI Taxonomy" id="1843537"/>
    <lineage>
        <taxon>Eukaryota</taxon>
        <taxon>Metazoa</taxon>
        <taxon>Ecdysozoa</taxon>
        <taxon>Arthropoda</taxon>
        <taxon>Crustacea</taxon>
        <taxon>Multicrustacea</taxon>
        <taxon>Malacostraca</taxon>
        <taxon>Eumalacostraca</taxon>
        <taxon>Eucarida</taxon>
        <taxon>Decapoda</taxon>
        <taxon>Pleocyemata</taxon>
        <taxon>Anomura</taxon>
        <taxon>Galatheoidea</taxon>
        <taxon>Porcellanidae</taxon>
        <taxon>Petrolisthes</taxon>
    </lineage>
</organism>
<dbReference type="InterPro" id="IPR052103">
    <property type="entry name" value="Dual_spec_Phospatases"/>
</dbReference>
<evidence type="ECO:0000259" key="5">
    <source>
        <dbReference type="PROSITE" id="PS50056"/>
    </source>
</evidence>
<dbReference type="PANTHER" id="PTHR45961">
    <property type="entry name" value="IP21249P"/>
    <property type="match status" value="1"/>
</dbReference>
<reference evidence="6" key="1">
    <citation type="submission" date="2023-11" db="EMBL/GenBank/DDBJ databases">
        <title>Genome assemblies of two species of porcelain crab, Petrolisthes cinctipes and Petrolisthes manimaculis (Anomura: Porcellanidae).</title>
        <authorList>
            <person name="Angst P."/>
        </authorList>
    </citation>
    <scope>NUCLEOTIDE SEQUENCE</scope>
    <source>
        <strain evidence="6">PB745_02</strain>
        <tissue evidence="6">Gill</tissue>
    </source>
</reference>
<dbReference type="Pfam" id="PF00782">
    <property type="entry name" value="DSPc"/>
    <property type="match status" value="1"/>
</dbReference>
<name>A0AAE1TN19_9EUCA</name>
<accession>A0AAE1TN19</accession>
<evidence type="ECO:0000256" key="3">
    <source>
        <dbReference type="ARBA" id="ARBA00022912"/>
    </source>
</evidence>
<evidence type="ECO:0000256" key="1">
    <source>
        <dbReference type="ARBA" id="ARBA00008601"/>
    </source>
</evidence>
<dbReference type="GO" id="GO:0005737">
    <property type="term" value="C:cytoplasm"/>
    <property type="evidence" value="ECO:0007669"/>
    <property type="project" value="TreeGrafter"/>
</dbReference>
<comment type="caution">
    <text evidence="6">The sequence shown here is derived from an EMBL/GenBank/DDBJ whole genome shotgun (WGS) entry which is preliminary data.</text>
</comment>
<evidence type="ECO:0000256" key="2">
    <source>
        <dbReference type="ARBA" id="ARBA00022801"/>
    </source>
</evidence>
<dbReference type="GO" id="GO:0004721">
    <property type="term" value="F:phosphoprotein phosphatase activity"/>
    <property type="evidence" value="ECO:0007669"/>
    <property type="project" value="UniProtKB-KW"/>
</dbReference>
<feature type="domain" description="Tyrosine specific protein phosphatases" evidence="5">
    <location>
        <begin position="72"/>
        <end position="129"/>
    </location>
</feature>
<feature type="domain" description="Tyrosine-protein phosphatase" evidence="4">
    <location>
        <begin position="10"/>
        <end position="150"/>
    </location>
</feature>
<dbReference type="InterPro" id="IPR020422">
    <property type="entry name" value="TYR_PHOSPHATASE_DUAL_dom"/>
</dbReference>
<dbReference type="Proteomes" id="UP001292094">
    <property type="component" value="Unassembled WGS sequence"/>
</dbReference>
<evidence type="ECO:0000313" key="7">
    <source>
        <dbReference type="Proteomes" id="UP001292094"/>
    </source>
</evidence>
<evidence type="ECO:0000259" key="4">
    <source>
        <dbReference type="PROSITE" id="PS50054"/>
    </source>
</evidence>
<protein>
    <submittedName>
        <fullName evidence="6">Uncharacterized protein</fullName>
    </submittedName>
</protein>
<dbReference type="CDD" id="cd14498">
    <property type="entry name" value="DSP"/>
    <property type="match status" value="1"/>
</dbReference>
<keyword evidence="3" id="KW-0904">Protein phosphatase</keyword>
<comment type="similarity">
    <text evidence="1">Belongs to the protein-tyrosine phosphatase family. Non-receptor class dual specificity subfamily.</text>
</comment>
<dbReference type="InterPro" id="IPR000340">
    <property type="entry name" value="Dual-sp_phosphatase_cat-dom"/>
</dbReference>
<dbReference type="PANTHER" id="PTHR45961:SF6">
    <property type="entry name" value="IP21249P"/>
    <property type="match status" value="1"/>
</dbReference>
<dbReference type="PROSITE" id="PS50054">
    <property type="entry name" value="TYR_PHOSPHATASE_DUAL"/>
    <property type="match status" value="1"/>
</dbReference>
<keyword evidence="7" id="KW-1185">Reference proteome</keyword>
<keyword evidence="2" id="KW-0378">Hydrolase</keyword>
<dbReference type="InterPro" id="IPR029021">
    <property type="entry name" value="Prot-tyrosine_phosphatase-like"/>
</dbReference>
<proteinExistence type="inferred from homology"/>
<dbReference type="Gene3D" id="3.90.190.10">
    <property type="entry name" value="Protein tyrosine phosphatase superfamily"/>
    <property type="match status" value="1"/>
</dbReference>
<dbReference type="PROSITE" id="PS50056">
    <property type="entry name" value="TYR_PHOSPHATASE_2"/>
    <property type="match status" value="1"/>
</dbReference>